<keyword evidence="3" id="KW-1185">Reference proteome</keyword>
<evidence type="ECO:0000313" key="4">
    <source>
        <dbReference type="Proteomes" id="UP000662466"/>
    </source>
</evidence>
<accession>A0A8H6PY16</accession>
<gene>
    <name evidence="1" type="ORF">CNMCM5793_000621</name>
    <name evidence="2" type="ORF">CNMCM6106_000006</name>
</gene>
<proteinExistence type="predicted"/>
<dbReference type="InterPro" id="IPR036047">
    <property type="entry name" value="F-box-like_dom_sf"/>
</dbReference>
<sequence>MDTQLEEEKLLYHEVMLESTPSKGRLHYSGSEQRVELRPERLQPPKYLPLHTDYVTLRAEVLEMPSSAERTFSIYELAEYIILQLNDPVEIIRAQRVCRTWRDIIQTSPALQEASWYQSSSTRDAPARSISSGQTWKLNPAFNGIGVSISKHTHKYGEPIAGLQEKGDFSLEEDIYDKPGSWTTMLATQPPCQRMVVGCYSEFYVIVSMTGCLLMGDIMAVLAECQNRQQCGIDRWCGVRHYSGRLVRWEESDWDGYHWVALDKMPDDVSIKVAIELPFGSGVCPAFSLRRLFGSEHFLHEMIMHKMILDDGQEYQWEYYGRSMALVRKTKQTKYKANLLVVREHQERYLSAGSNVSDYYLTWNK</sequence>
<protein>
    <recommendedName>
        <fullName evidence="5">F-box domain-containing protein</fullName>
    </recommendedName>
</protein>
<dbReference type="AlphaFoldDB" id="A0A8H6PY16"/>
<evidence type="ECO:0000313" key="3">
    <source>
        <dbReference type="Proteomes" id="UP000630445"/>
    </source>
</evidence>
<reference evidence="2" key="1">
    <citation type="submission" date="2020-06" db="EMBL/GenBank/DDBJ databases">
        <title>Draft genome sequences of strains closely related to Aspergillus parafelis and Aspergillus hiratsukae.</title>
        <authorList>
            <person name="Dos Santos R.A.C."/>
            <person name="Rivero-Menendez O."/>
            <person name="Steenwyk J.L."/>
            <person name="Mead M.E."/>
            <person name="Goldman G.H."/>
            <person name="Alastruey-Izquierdo A."/>
            <person name="Rokas A."/>
        </authorList>
    </citation>
    <scope>NUCLEOTIDE SEQUENCE</scope>
    <source>
        <strain evidence="1">CNM-CM5793</strain>
        <strain evidence="2">CNM-CM6106</strain>
    </source>
</reference>
<evidence type="ECO:0000313" key="1">
    <source>
        <dbReference type="EMBL" id="KAF7122596.1"/>
    </source>
</evidence>
<dbReference type="Proteomes" id="UP000662466">
    <property type="component" value="Unassembled WGS sequence"/>
</dbReference>
<dbReference type="Proteomes" id="UP000630445">
    <property type="component" value="Unassembled WGS sequence"/>
</dbReference>
<dbReference type="OrthoDB" id="3800738at2759"/>
<dbReference type="SUPFAM" id="SSF81383">
    <property type="entry name" value="F-box domain"/>
    <property type="match status" value="1"/>
</dbReference>
<organism evidence="2 4">
    <name type="scientific">Aspergillus hiratsukae</name>
    <dbReference type="NCBI Taxonomy" id="1194566"/>
    <lineage>
        <taxon>Eukaryota</taxon>
        <taxon>Fungi</taxon>
        <taxon>Dikarya</taxon>
        <taxon>Ascomycota</taxon>
        <taxon>Pezizomycotina</taxon>
        <taxon>Eurotiomycetes</taxon>
        <taxon>Eurotiomycetidae</taxon>
        <taxon>Eurotiales</taxon>
        <taxon>Aspergillaceae</taxon>
        <taxon>Aspergillus</taxon>
        <taxon>Aspergillus subgen. Fumigati</taxon>
    </lineage>
</organism>
<dbReference type="EMBL" id="JACBAD010002013">
    <property type="protein sequence ID" value="KAF7122596.1"/>
    <property type="molecule type" value="Genomic_DNA"/>
</dbReference>
<comment type="caution">
    <text evidence="2">The sequence shown here is derived from an EMBL/GenBank/DDBJ whole genome shotgun (WGS) entry which is preliminary data.</text>
</comment>
<evidence type="ECO:0000313" key="2">
    <source>
        <dbReference type="EMBL" id="KAF7162881.1"/>
    </source>
</evidence>
<evidence type="ECO:0008006" key="5">
    <source>
        <dbReference type="Google" id="ProtNLM"/>
    </source>
</evidence>
<dbReference type="EMBL" id="JACBAF010002221">
    <property type="protein sequence ID" value="KAF7162881.1"/>
    <property type="molecule type" value="Genomic_DNA"/>
</dbReference>
<name>A0A8H6PY16_9EURO</name>